<sequence>MSGQWLLATAATGRIIPADGPYPHVEGATVTSPRTGRPVRLTRRDCHACIRAETPDLEVVR</sequence>
<organism evidence="1 2">
    <name type="scientific">Polymorphospora rubra</name>
    <dbReference type="NCBI Taxonomy" id="338584"/>
    <lineage>
        <taxon>Bacteria</taxon>
        <taxon>Bacillati</taxon>
        <taxon>Actinomycetota</taxon>
        <taxon>Actinomycetes</taxon>
        <taxon>Micromonosporales</taxon>
        <taxon>Micromonosporaceae</taxon>
        <taxon>Polymorphospora</taxon>
    </lineage>
</organism>
<keyword evidence="2" id="KW-1185">Reference proteome</keyword>
<evidence type="ECO:0000313" key="2">
    <source>
        <dbReference type="Proteomes" id="UP000680866"/>
    </source>
</evidence>
<accession>A0A810MSW0</accession>
<protein>
    <submittedName>
        <fullName evidence="1">Uncharacterized protein</fullName>
    </submittedName>
</protein>
<dbReference type="RefSeq" id="WP_212822281.1">
    <property type="nucleotide sequence ID" value="NZ_AP023359.1"/>
</dbReference>
<gene>
    <name evidence="1" type="ORF">Prubr_11420</name>
</gene>
<reference evidence="1" key="1">
    <citation type="submission" date="2020-08" db="EMBL/GenBank/DDBJ databases">
        <title>Whole genome shotgun sequence of Polymorphospora rubra NBRC 101157.</title>
        <authorList>
            <person name="Komaki H."/>
            <person name="Tamura T."/>
        </authorList>
    </citation>
    <scope>NUCLEOTIDE SEQUENCE</scope>
    <source>
        <strain evidence="1">NBRC 101157</strain>
    </source>
</reference>
<name>A0A810MSW0_9ACTN</name>
<evidence type="ECO:0000313" key="1">
    <source>
        <dbReference type="EMBL" id="BCJ64121.1"/>
    </source>
</evidence>
<dbReference type="Proteomes" id="UP000680866">
    <property type="component" value="Chromosome"/>
</dbReference>
<dbReference type="AlphaFoldDB" id="A0A810MSW0"/>
<proteinExistence type="predicted"/>
<dbReference type="KEGG" id="pry:Prubr_11420"/>
<dbReference type="EMBL" id="AP023359">
    <property type="protein sequence ID" value="BCJ64121.1"/>
    <property type="molecule type" value="Genomic_DNA"/>
</dbReference>